<organism evidence="1 2">
    <name type="scientific">Dyadobacter frigoris</name>
    <dbReference type="NCBI Taxonomy" id="2576211"/>
    <lineage>
        <taxon>Bacteria</taxon>
        <taxon>Pseudomonadati</taxon>
        <taxon>Bacteroidota</taxon>
        <taxon>Cytophagia</taxon>
        <taxon>Cytophagales</taxon>
        <taxon>Spirosomataceae</taxon>
        <taxon>Dyadobacter</taxon>
    </lineage>
</organism>
<comment type="caution">
    <text evidence="1">The sequence shown here is derived from an EMBL/GenBank/DDBJ whole genome shotgun (WGS) entry which is preliminary data.</text>
</comment>
<evidence type="ECO:0000313" key="1">
    <source>
        <dbReference type="EMBL" id="TKT93470.1"/>
    </source>
</evidence>
<proteinExistence type="predicted"/>
<dbReference type="AlphaFoldDB" id="A0A4U6D7P0"/>
<name>A0A4U6D7P0_9BACT</name>
<dbReference type="RefSeq" id="WP_137339145.1">
    <property type="nucleotide sequence ID" value="NZ_BSQH01000017.1"/>
</dbReference>
<accession>A0A4U6D7P0</accession>
<sequence>MLSYKYVTAIIYISNLKFQKYWTDYLVYTDKSKNTIFIAASGKNRSSALRTLNFERIGDICLVGIYSFATITNAEAKMDGLYFVETKNKGRKSIILFFPYY</sequence>
<gene>
    <name evidence="1" type="ORF">FDK13_06375</name>
</gene>
<reference evidence="1 2" key="1">
    <citation type="submission" date="2019-05" db="EMBL/GenBank/DDBJ databases">
        <title>Dyadobacter AR-3-8 sp. nov., isolated from arctic soil.</title>
        <authorList>
            <person name="Chaudhary D.K."/>
        </authorList>
    </citation>
    <scope>NUCLEOTIDE SEQUENCE [LARGE SCALE GENOMIC DNA]</scope>
    <source>
        <strain evidence="1 2">AR-3-8</strain>
    </source>
</reference>
<dbReference type="EMBL" id="SZVO01000002">
    <property type="protein sequence ID" value="TKT93470.1"/>
    <property type="molecule type" value="Genomic_DNA"/>
</dbReference>
<keyword evidence="2" id="KW-1185">Reference proteome</keyword>
<dbReference type="Proteomes" id="UP000304900">
    <property type="component" value="Unassembled WGS sequence"/>
</dbReference>
<evidence type="ECO:0000313" key="2">
    <source>
        <dbReference type="Proteomes" id="UP000304900"/>
    </source>
</evidence>
<protein>
    <submittedName>
        <fullName evidence="1">Uncharacterized protein</fullName>
    </submittedName>
</protein>